<evidence type="ECO:0000313" key="1">
    <source>
        <dbReference type="EMBL" id="EYC44860.1"/>
    </source>
</evidence>
<sequence>MAVHLARECVWQDSLRNKILLGNTFTGAKFLTIQKVKESVGKTTHECLAIQKARDSVVKTVHGCSAIQMARFA</sequence>
<comment type="caution">
    <text evidence="1">The sequence shown here is derived from an EMBL/GenBank/DDBJ whole genome shotgun (WGS) entry which is preliminary data.</text>
</comment>
<gene>
    <name evidence="1" type="primary">Acey_s0447.g1619</name>
    <name evidence="1" type="ORF">Y032_0447g1619</name>
</gene>
<dbReference type="Proteomes" id="UP000024635">
    <property type="component" value="Unassembled WGS sequence"/>
</dbReference>
<accession>A0A016WYX5</accession>
<evidence type="ECO:0000313" key="2">
    <source>
        <dbReference type="Proteomes" id="UP000024635"/>
    </source>
</evidence>
<organism evidence="1 2">
    <name type="scientific">Ancylostoma ceylanicum</name>
    <dbReference type="NCBI Taxonomy" id="53326"/>
    <lineage>
        <taxon>Eukaryota</taxon>
        <taxon>Metazoa</taxon>
        <taxon>Ecdysozoa</taxon>
        <taxon>Nematoda</taxon>
        <taxon>Chromadorea</taxon>
        <taxon>Rhabditida</taxon>
        <taxon>Rhabditina</taxon>
        <taxon>Rhabditomorpha</taxon>
        <taxon>Strongyloidea</taxon>
        <taxon>Ancylostomatidae</taxon>
        <taxon>Ancylostomatinae</taxon>
        <taxon>Ancylostoma</taxon>
    </lineage>
</organism>
<dbReference type="EMBL" id="JARK01000047">
    <property type="protein sequence ID" value="EYC44860.1"/>
    <property type="molecule type" value="Genomic_DNA"/>
</dbReference>
<protein>
    <submittedName>
        <fullName evidence="1">Uncharacterized protein</fullName>
    </submittedName>
</protein>
<name>A0A016WYX5_9BILA</name>
<dbReference type="AlphaFoldDB" id="A0A016WYX5"/>
<keyword evidence="2" id="KW-1185">Reference proteome</keyword>
<proteinExistence type="predicted"/>
<reference evidence="2" key="1">
    <citation type="journal article" date="2015" name="Nat. Genet.">
        <title>The genome and transcriptome of the zoonotic hookworm Ancylostoma ceylanicum identify infection-specific gene families.</title>
        <authorList>
            <person name="Schwarz E.M."/>
            <person name="Hu Y."/>
            <person name="Antoshechkin I."/>
            <person name="Miller M.M."/>
            <person name="Sternberg P.W."/>
            <person name="Aroian R.V."/>
        </authorList>
    </citation>
    <scope>NUCLEOTIDE SEQUENCE</scope>
    <source>
        <strain evidence="2">HY135</strain>
    </source>
</reference>